<keyword evidence="7 8" id="KW-0472">Membrane</keyword>
<dbReference type="PANTHER" id="PTHR23292">
    <property type="entry name" value="LIPOPOLYSACCHARIDE-INDUCED TUMOR NECROSIS FACTOR-ALPHA FACTOR"/>
    <property type="match status" value="1"/>
</dbReference>
<dbReference type="GO" id="GO:0005765">
    <property type="term" value="C:lysosomal membrane"/>
    <property type="evidence" value="ECO:0007669"/>
    <property type="project" value="UniProtKB-SubCell"/>
</dbReference>
<keyword evidence="5" id="KW-0479">Metal-binding</keyword>
<evidence type="ECO:0000256" key="8">
    <source>
        <dbReference type="SAM" id="Phobius"/>
    </source>
</evidence>
<evidence type="ECO:0000256" key="7">
    <source>
        <dbReference type="ARBA" id="ARBA00023136"/>
    </source>
</evidence>
<reference evidence="10 11" key="1">
    <citation type="submission" date="2024-11" db="EMBL/GenBank/DDBJ databases">
        <title>Adaptive evolution of stress response genes in parasites aligns with host niche diversity.</title>
        <authorList>
            <person name="Hahn C."/>
            <person name="Resl P."/>
        </authorList>
    </citation>
    <scope>NUCLEOTIDE SEQUENCE [LARGE SCALE GENOMIC DNA]</scope>
    <source>
        <strain evidence="10">EGGRZ-B1_66</strain>
        <tissue evidence="10">Body</tissue>
    </source>
</reference>
<dbReference type="PROSITE" id="PS51837">
    <property type="entry name" value="LITAF"/>
    <property type="match status" value="1"/>
</dbReference>
<dbReference type="PANTHER" id="PTHR23292:SF6">
    <property type="entry name" value="FI16602P1-RELATED"/>
    <property type="match status" value="1"/>
</dbReference>
<dbReference type="GO" id="GO:0046872">
    <property type="term" value="F:metal ion binding"/>
    <property type="evidence" value="ECO:0007669"/>
    <property type="project" value="UniProtKB-KW"/>
</dbReference>
<organism evidence="10 11">
    <name type="scientific">Cichlidogyrus casuarinus</name>
    <dbReference type="NCBI Taxonomy" id="1844966"/>
    <lineage>
        <taxon>Eukaryota</taxon>
        <taxon>Metazoa</taxon>
        <taxon>Spiralia</taxon>
        <taxon>Lophotrochozoa</taxon>
        <taxon>Platyhelminthes</taxon>
        <taxon>Monogenea</taxon>
        <taxon>Monopisthocotylea</taxon>
        <taxon>Dactylogyridea</taxon>
        <taxon>Ancyrocephalidae</taxon>
        <taxon>Cichlidogyrus</taxon>
    </lineage>
</organism>
<evidence type="ECO:0000256" key="1">
    <source>
        <dbReference type="ARBA" id="ARBA00004414"/>
    </source>
</evidence>
<dbReference type="GO" id="GO:0031902">
    <property type="term" value="C:late endosome membrane"/>
    <property type="evidence" value="ECO:0007669"/>
    <property type="project" value="UniProtKB-SubCell"/>
</dbReference>
<evidence type="ECO:0000259" key="9">
    <source>
        <dbReference type="PROSITE" id="PS51837"/>
    </source>
</evidence>
<evidence type="ECO:0000313" key="10">
    <source>
        <dbReference type="EMBL" id="KAL3313184.1"/>
    </source>
</evidence>
<dbReference type="Pfam" id="PF10601">
    <property type="entry name" value="zf-LITAF-like"/>
    <property type="match status" value="1"/>
</dbReference>
<comment type="caution">
    <text evidence="10">The sequence shown here is derived from an EMBL/GenBank/DDBJ whole genome shotgun (WGS) entry which is preliminary data.</text>
</comment>
<dbReference type="InterPro" id="IPR006629">
    <property type="entry name" value="LITAF"/>
</dbReference>
<comment type="subcellular location">
    <subcellularLocation>
        <location evidence="2">Endosome membrane</location>
        <topology evidence="2">Peripheral membrane protein</topology>
    </subcellularLocation>
    <subcellularLocation>
        <location evidence="1">Late endosome membrane</location>
    </subcellularLocation>
    <subcellularLocation>
        <location evidence="3">Lysosome membrane</location>
        <topology evidence="3">Peripheral membrane protein</topology>
        <orientation evidence="3">Cytoplasmic side</orientation>
    </subcellularLocation>
</comment>
<name>A0ABD2Q0L0_9PLAT</name>
<keyword evidence="6" id="KW-0862">Zinc</keyword>
<dbReference type="Proteomes" id="UP001626550">
    <property type="component" value="Unassembled WGS sequence"/>
</dbReference>
<dbReference type="SMART" id="SM00714">
    <property type="entry name" value="LITAF"/>
    <property type="match status" value="1"/>
</dbReference>
<proteinExistence type="inferred from homology"/>
<evidence type="ECO:0000256" key="4">
    <source>
        <dbReference type="ARBA" id="ARBA00005975"/>
    </source>
</evidence>
<keyword evidence="8" id="KW-0812">Transmembrane</keyword>
<evidence type="ECO:0000256" key="2">
    <source>
        <dbReference type="ARBA" id="ARBA00004481"/>
    </source>
</evidence>
<feature type="transmembrane region" description="Helical" evidence="8">
    <location>
        <begin position="42"/>
        <end position="65"/>
    </location>
</feature>
<comment type="similarity">
    <text evidence="4">Belongs to the CDIP1/LITAF family.</text>
</comment>
<protein>
    <recommendedName>
        <fullName evidence="9">LITAF domain-containing protein</fullName>
    </recommendedName>
</protein>
<feature type="domain" description="LITAF" evidence="9">
    <location>
        <begin position="3"/>
        <end position="87"/>
    </location>
</feature>
<evidence type="ECO:0000313" key="11">
    <source>
        <dbReference type="Proteomes" id="UP001626550"/>
    </source>
</evidence>
<accession>A0ABD2Q0L0</accession>
<keyword evidence="11" id="KW-1185">Reference proteome</keyword>
<evidence type="ECO:0000256" key="3">
    <source>
        <dbReference type="ARBA" id="ARBA00004630"/>
    </source>
</evidence>
<gene>
    <name evidence="10" type="ORF">Ciccas_008217</name>
</gene>
<keyword evidence="8" id="KW-1133">Transmembrane helix</keyword>
<dbReference type="InterPro" id="IPR037519">
    <property type="entry name" value="LITAF_fam"/>
</dbReference>
<dbReference type="EMBL" id="JBJKFK010001407">
    <property type="protein sequence ID" value="KAL3313184.1"/>
    <property type="molecule type" value="Genomic_DNA"/>
</dbReference>
<dbReference type="AlphaFoldDB" id="A0ABD2Q0L0"/>
<evidence type="ECO:0000256" key="6">
    <source>
        <dbReference type="ARBA" id="ARBA00022833"/>
    </source>
</evidence>
<evidence type="ECO:0000256" key="5">
    <source>
        <dbReference type="ARBA" id="ARBA00022723"/>
    </source>
</evidence>
<sequence>MSAPAETPAAAPTVFDYTPTTAYCNVCKQTVATEVEKIKGTFTWLLCIGILCVCPFGCCLIPFCVDRAKDAVHHCSKCKAVLGTKKVI</sequence>